<evidence type="ECO:0000313" key="3">
    <source>
        <dbReference type="Proteomes" id="UP001604277"/>
    </source>
</evidence>
<dbReference type="Proteomes" id="UP001604277">
    <property type="component" value="Unassembled WGS sequence"/>
</dbReference>
<gene>
    <name evidence="2" type="ORF">Fot_15262</name>
</gene>
<feature type="compositionally biased region" description="Pro residues" evidence="1">
    <location>
        <begin position="1"/>
        <end position="21"/>
    </location>
</feature>
<dbReference type="EMBL" id="JBFOLJ010000004">
    <property type="protein sequence ID" value="KAL2546029.1"/>
    <property type="molecule type" value="Genomic_DNA"/>
</dbReference>
<name>A0ABD1W8M7_9LAMI</name>
<feature type="region of interest" description="Disordered" evidence="1">
    <location>
        <begin position="1"/>
        <end position="34"/>
    </location>
</feature>
<sequence>MAPPPCLSFSPPSTPHPPAGQPLPSAQRPYSTGSPKQWGYTISVGDIPIPISTKCSSISIDSSEYRFGVQMSKSLRGQLETWSGPDFNRDQRNVETEYLFSRCFSF</sequence>
<keyword evidence="3" id="KW-1185">Reference proteome</keyword>
<reference evidence="3" key="1">
    <citation type="submission" date="2024-07" db="EMBL/GenBank/DDBJ databases">
        <title>Two chromosome-level genome assemblies of Korean endemic species Abeliophyllum distichum and Forsythia ovata (Oleaceae).</title>
        <authorList>
            <person name="Jang H."/>
        </authorList>
    </citation>
    <scope>NUCLEOTIDE SEQUENCE [LARGE SCALE GENOMIC DNA]</scope>
</reference>
<evidence type="ECO:0000313" key="2">
    <source>
        <dbReference type="EMBL" id="KAL2546029.1"/>
    </source>
</evidence>
<protein>
    <submittedName>
        <fullName evidence="2">Uncharacterized protein</fullName>
    </submittedName>
</protein>
<organism evidence="2 3">
    <name type="scientific">Forsythia ovata</name>
    <dbReference type="NCBI Taxonomy" id="205694"/>
    <lineage>
        <taxon>Eukaryota</taxon>
        <taxon>Viridiplantae</taxon>
        <taxon>Streptophyta</taxon>
        <taxon>Embryophyta</taxon>
        <taxon>Tracheophyta</taxon>
        <taxon>Spermatophyta</taxon>
        <taxon>Magnoliopsida</taxon>
        <taxon>eudicotyledons</taxon>
        <taxon>Gunneridae</taxon>
        <taxon>Pentapetalae</taxon>
        <taxon>asterids</taxon>
        <taxon>lamiids</taxon>
        <taxon>Lamiales</taxon>
        <taxon>Oleaceae</taxon>
        <taxon>Forsythieae</taxon>
        <taxon>Forsythia</taxon>
    </lineage>
</organism>
<accession>A0ABD1W8M7</accession>
<evidence type="ECO:0000256" key="1">
    <source>
        <dbReference type="SAM" id="MobiDB-lite"/>
    </source>
</evidence>
<dbReference type="AlphaFoldDB" id="A0ABD1W8M7"/>
<proteinExistence type="predicted"/>
<comment type="caution">
    <text evidence="2">The sequence shown here is derived from an EMBL/GenBank/DDBJ whole genome shotgun (WGS) entry which is preliminary data.</text>
</comment>